<dbReference type="Proteomes" id="UP000824267">
    <property type="component" value="Unassembled WGS sequence"/>
</dbReference>
<gene>
    <name evidence="1" type="ORF">IAC47_04695</name>
</gene>
<reference evidence="1" key="2">
    <citation type="submission" date="2021-04" db="EMBL/GenBank/DDBJ databases">
        <authorList>
            <person name="Gilroy R."/>
        </authorList>
    </citation>
    <scope>NUCLEOTIDE SEQUENCE</scope>
    <source>
        <strain evidence="1">Gambia16-930</strain>
    </source>
</reference>
<accession>A0A9D1RH76</accession>
<dbReference type="AlphaFoldDB" id="A0A9D1RH76"/>
<evidence type="ECO:0008006" key="3">
    <source>
        <dbReference type="Google" id="ProtNLM"/>
    </source>
</evidence>
<comment type="caution">
    <text evidence="1">The sequence shown here is derived from an EMBL/GenBank/DDBJ whole genome shotgun (WGS) entry which is preliminary data.</text>
</comment>
<evidence type="ECO:0000313" key="2">
    <source>
        <dbReference type="Proteomes" id="UP000824267"/>
    </source>
</evidence>
<name>A0A9D1RH76_9BACT</name>
<sequence>LKNSHEDPVEAVGASFRPLSKLEQATYQLSKGIVIERTGKSPFARLGIKSGFIITSIDRNPNVTMEQIKQLDKRKGKVIIEGFYPQDSRTYYFVLVL</sequence>
<dbReference type="EMBL" id="DXGG01000150">
    <property type="protein sequence ID" value="HIW87557.1"/>
    <property type="molecule type" value="Genomic_DNA"/>
</dbReference>
<protein>
    <recommendedName>
        <fullName evidence="3">PDZ domain-containing protein</fullName>
    </recommendedName>
</protein>
<proteinExistence type="predicted"/>
<organism evidence="1 2">
    <name type="scientific">Candidatus Onthomorpha intestinigallinarum</name>
    <dbReference type="NCBI Taxonomy" id="2840880"/>
    <lineage>
        <taxon>Bacteria</taxon>
        <taxon>Pseudomonadati</taxon>
        <taxon>Bacteroidota</taxon>
        <taxon>Bacteroidia</taxon>
        <taxon>Bacteroidales</taxon>
        <taxon>Candidatus Onthomorpha</taxon>
    </lineage>
</organism>
<evidence type="ECO:0000313" key="1">
    <source>
        <dbReference type="EMBL" id="HIW87557.1"/>
    </source>
</evidence>
<reference evidence="1" key="1">
    <citation type="journal article" date="2021" name="PeerJ">
        <title>Extensive microbial diversity within the chicken gut microbiome revealed by metagenomics and culture.</title>
        <authorList>
            <person name="Gilroy R."/>
            <person name="Ravi A."/>
            <person name="Getino M."/>
            <person name="Pursley I."/>
            <person name="Horton D.L."/>
            <person name="Alikhan N.F."/>
            <person name="Baker D."/>
            <person name="Gharbi K."/>
            <person name="Hall N."/>
            <person name="Watson M."/>
            <person name="Adriaenssens E.M."/>
            <person name="Foster-Nyarko E."/>
            <person name="Jarju S."/>
            <person name="Secka A."/>
            <person name="Antonio M."/>
            <person name="Oren A."/>
            <person name="Chaudhuri R.R."/>
            <person name="La Ragione R."/>
            <person name="Hildebrand F."/>
            <person name="Pallen M.J."/>
        </authorList>
    </citation>
    <scope>NUCLEOTIDE SEQUENCE</scope>
    <source>
        <strain evidence="1">Gambia16-930</strain>
    </source>
</reference>
<feature type="non-terminal residue" evidence="1">
    <location>
        <position position="1"/>
    </location>
</feature>